<feature type="domain" description="ZAD" evidence="13">
    <location>
        <begin position="5"/>
        <end position="81"/>
    </location>
</feature>
<feature type="domain" description="C2H2-type" evidence="12">
    <location>
        <begin position="996"/>
        <end position="1023"/>
    </location>
</feature>
<feature type="domain" description="C2H2-type" evidence="12">
    <location>
        <begin position="874"/>
        <end position="901"/>
    </location>
</feature>
<accession>A0A6J2TI14</accession>
<dbReference type="InterPro" id="IPR013087">
    <property type="entry name" value="Znf_C2H2_type"/>
</dbReference>
<protein>
    <submittedName>
        <fullName evidence="15">Zinc finger protein 709-like isoform X1</fullName>
    </submittedName>
</protein>
<evidence type="ECO:0000256" key="7">
    <source>
        <dbReference type="ARBA" id="ARBA00023015"/>
    </source>
</evidence>
<evidence type="ECO:0000259" key="13">
    <source>
        <dbReference type="PROSITE" id="PS51915"/>
    </source>
</evidence>
<evidence type="ECO:0000256" key="3">
    <source>
        <dbReference type="ARBA" id="ARBA00022723"/>
    </source>
</evidence>
<feature type="domain" description="C2H2-type" evidence="12">
    <location>
        <begin position="655"/>
        <end position="682"/>
    </location>
</feature>
<comment type="subcellular location">
    <subcellularLocation>
        <location evidence="1">Nucleus</location>
    </subcellularLocation>
</comment>
<feature type="domain" description="C2H2-type" evidence="12">
    <location>
        <begin position="937"/>
        <end position="965"/>
    </location>
</feature>
<dbReference type="GO" id="GO:0005694">
    <property type="term" value="C:chromosome"/>
    <property type="evidence" value="ECO:0007669"/>
    <property type="project" value="UniProtKB-ARBA"/>
</dbReference>
<feature type="domain" description="C2H2-type" evidence="12">
    <location>
        <begin position="909"/>
        <end position="936"/>
    </location>
</feature>
<proteinExistence type="inferred from homology"/>
<feature type="domain" description="C2H2-type" evidence="12">
    <location>
        <begin position="759"/>
        <end position="786"/>
    </location>
</feature>
<dbReference type="FunFam" id="3.30.160.60:FF:001732">
    <property type="entry name" value="Zgc:162936"/>
    <property type="match status" value="1"/>
</dbReference>
<sequence>MASKPSCRTCGGCKYKGKAKPLFKNEAGNEILNYIKIITGLGLDDLPNMPGHICMTCEYHLDQAISFRERCIRTHEIFSSINIQSGKNSEENLTILSIFDKTDLNYHSNSIEEEHENNGTISQPLIDKSCVIVLDQKDVPEENCVTPNKQLEAKSSKHQNRPVYPYKCLYCEKQFKSTIIRAKHHRAHAGERQYKCKLCNMSFEQARYLKGHIDSEGHQNKMAAGNSILINNQNTSTNNRNKFCANPPIEYNDVNNSNRFDNAFEIFLKTDQTQNDETNNLAAVDPIATACEIVKAPVKNDQQYNLDEEQSNEASADFENVMCERAQMGKNRYKCKYCDKRFSKPSNCRAHERVHTGERPFQCENCDVSFKWKQSLKRHINSLGHQNNEGFRDDETKCKRNHKNTEHKEVCIHDTEGEEKSTSLQKLLEFSTGKEENTCKTVSKVDQQSVENNRCFEEHEDINAATLDPTDNVHESNSAISLLEGAVLERAEEGGIRYNCKYCGKRFTKPSNCRAHERVHTGERPFICEICDVSFKWKQSLQRHINSLEHQNNKSFSSENTVKCNKNYENTEHKRIMEFRADYTKREDKCTSEPKPQEADMESQECSSKAEDNNELLLTASLSKFICGNEDCNIEFKSNLSRVFHERTHKGELRYKCKYCDKRFDKSSNCREHYRVHTGERPFKCDICEVSYKWSQHLKRHIKSLEHLNKKNATLNPIDNAQLSSFTECKSNDEHNRPSTENACTNQNHDTSRIRRAVWICDQCGKHFKDSQGFKFHMLRHTGNKQFACNLCDTKFYQNHMLQLHILTVHKGERPFVCRYENCDRKFKAVSTRLVHERTHTCDYPYKCHYCFKKFNKKSSLTAHQRVHTGERPYKCHLCEQKFKQKNTLKEHQRTHNPEAVPPRRQYRRDCDHCGQTFNSAYNYKIHILRMAGDKRFPCNLCDRKCYTNYMLQLHIRIAHAGERPFPCRYENCAKKFNDTSTRRCHERTHSQLYPFRCLYCNKGFNKVAQCNAHQSRHPEQANN</sequence>
<evidence type="ECO:0000259" key="12">
    <source>
        <dbReference type="PROSITE" id="PS50157"/>
    </source>
</evidence>
<dbReference type="PANTHER" id="PTHR24393">
    <property type="entry name" value="ZINC FINGER PROTEIN"/>
    <property type="match status" value="1"/>
</dbReference>
<feature type="binding site" evidence="11">
    <location>
        <position position="7"/>
    </location>
    <ligand>
        <name>Zn(2+)</name>
        <dbReference type="ChEBI" id="CHEBI:29105"/>
    </ligand>
</feature>
<feature type="domain" description="C2H2-type" evidence="12">
    <location>
        <begin position="526"/>
        <end position="555"/>
    </location>
</feature>
<feature type="domain" description="C2H2-type" evidence="12">
    <location>
        <begin position="966"/>
        <end position="995"/>
    </location>
</feature>
<dbReference type="SMART" id="SM00868">
    <property type="entry name" value="zf-AD"/>
    <property type="match status" value="1"/>
</dbReference>
<feature type="domain" description="C2H2-type" evidence="12">
    <location>
        <begin position="816"/>
        <end position="845"/>
    </location>
</feature>
<keyword evidence="9" id="KW-0539">Nucleus</keyword>
<feature type="domain" description="C2H2-type" evidence="12">
    <location>
        <begin position="846"/>
        <end position="873"/>
    </location>
</feature>
<evidence type="ECO:0000313" key="14">
    <source>
        <dbReference type="Proteomes" id="UP000504634"/>
    </source>
</evidence>
<dbReference type="FunFam" id="3.30.160.60:FF:000193">
    <property type="entry name" value="Zinc finger protein 300"/>
    <property type="match status" value="2"/>
</dbReference>
<feature type="domain" description="C2H2-type" evidence="12">
    <location>
        <begin position="333"/>
        <end position="360"/>
    </location>
</feature>
<feature type="binding site" evidence="11">
    <location>
        <position position="57"/>
    </location>
    <ligand>
        <name>Zn(2+)</name>
        <dbReference type="ChEBI" id="CHEBI:29105"/>
    </ligand>
</feature>
<feature type="binding site" evidence="11">
    <location>
        <position position="54"/>
    </location>
    <ligand>
        <name>Zn(2+)</name>
        <dbReference type="ChEBI" id="CHEBI:29105"/>
    </ligand>
</feature>
<evidence type="ECO:0000256" key="8">
    <source>
        <dbReference type="ARBA" id="ARBA00023163"/>
    </source>
</evidence>
<organism evidence="14 15">
    <name type="scientific">Drosophila lebanonensis</name>
    <name type="common">Fruit fly</name>
    <name type="synonym">Scaptodrosophila lebanonensis</name>
    <dbReference type="NCBI Taxonomy" id="7225"/>
    <lineage>
        <taxon>Eukaryota</taxon>
        <taxon>Metazoa</taxon>
        <taxon>Ecdysozoa</taxon>
        <taxon>Arthropoda</taxon>
        <taxon>Hexapoda</taxon>
        <taxon>Insecta</taxon>
        <taxon>Pterygota</taxon>
        <taxon>Neoptera</taxon>
        <taxon>Endopterygota</taxon>
        <taxon>Diptera</taxon>
        <taxon>Brachycera</taxon>
        <taxon>Muscomorpha</taxon>
        <taxon>Ephydroidea</taxon>
        <taxon>Drosophilidae</taxon>
        <taxon>Scaptodrosophila</taxon>
    </lineage>
</organism>
<feature type="domain" description="C2H2-type" evidence="12">
    <location>
        <begin position="194"/>
        <end position="223"/>
    </location>
</feature>
<dbReference type="SUPFAM" id="SSF57716">
    <property type="entry name" value="Glucocorticoid receptor-like (DNA-binding domain)"/>
    <property type="match status" value="1"/>
</dbReference>
<keyword evidence="4" id="KW-0677">Repeat</keyword>
<evidence type="ECO:0000256" key="9">
    <source>
        <dbReference type="ARBA" id="ARBA00023242"/>
    </source>
</evidence>
<dbReference type="Pfam" id="PF00096">
    <property type="entry name" value="zf-C2H2"/>
    <property type="match status" value="7"/>
</dbReference>
<evidence type="ECO:0000256" key="2">
    <source>
        <dbReference type="ARBA" id="ARBA00006991"/>
    </source>
</evidence>
<dbReference type="AlphaFoldDB" id="A0A6J2TI14"/>
<feature type="binding site" evidence="11">
    <location>
        <position position="10"/>
    </location>
    <ligand>
        <name>Zn(2+)</name>
        <dbReference type="ChEBI" id="CHEBI:29105"/>
    </ligand>
</feature>
<dbReference type="SMART" id="SM00355">
    <property type="entry name" value="ZnF_C2H2"/>
    <property type="match status" value="18"/>
</dbReference>
<feature type="domain" description="C2H2-type" evidence="12">
    <location>
        <begin position="625"/>
        <end position="654"/>
    </location>
</feature>
<dbReference type="FunFam" id="3.30.160.60:FF:000624">
    <property type="entry name" value="zinc finger protein 697"/>
    <property type="match status" value="2"/>
</dbReference>
<keyword evidence="5 10" id="KW-0863">Zinc-finger</keyword>
<dbReference type="PROSITE" id="PS50157">
    <property type="entry name" value="ZINC_FINGER_C2H2_2"/>
    <property type="match status" value="18"/>
</dbReference>
<dbReference type="FunFam" id="3.30.160.60:FF:002343">
    <property type="entry name" value="Zinc finger protein 33A"/>
    <property type="match status" value="2"/>
</dbReference>
<evidence type="ECO:0000313" key="15">
    <source>
        <dbReference type="RefSeq" id="XP_030374667.1"/>
    </source>
</evidence>
<feature type="domain" description="C2H2-type" evidence="12">
    <location>
        <begin position="683"/>
        <end position="712"/>
    </location>
</feature>
<dbReference type="Pfam" id="PF07776">
    <property type="entry name" value="zf-AD"/>
    <property type="match status" value="1"/>
</dbReference>
<dbReference type="OrthoDB" id="7761780at2759"/>
<dbReference type="PROSITE" id="PS51915">
    <property type="entry name" value="ZAD"/>
    <property type="match status" value="1"/>
</dbReference>
<keyword evidence="14" id="KW-1185">Reference proteome</keyword>
<dbReference type="GO" id="GO:0008270">
    <property type="term" value="F:zinc ion binding"/>
    <property type="evidence" value="ECO:0007669"/>
    <property type="project" value="UniProtKB-UniRule"/>
</dbReference>
<keyword evidence="6 11" id="KW-0862">Zinc</keyword>
<dbReference type="PANTHER" id="PTHR24393:SF34">
    <property type="entry name" value="PR_SET DOMAIN 13"/>
    <property type="match status" value="1"/>
</dbReference>
<keyword evidence="7" id="KW-0805">Transcription regulation</keyword>
<evidence type="ECO:0000256" key="5">
    <source>
        <dbReference type="ARBA" id="ARBA00022771"/>
    </source>
</evidence>
<dbReference type="GO" id="GO:0000978">
    <property type="term" value="F:RNA polymerase II cis-regulatory region sequence-specific DNA binding"/>
    <property type="evidence" value="ECO:0007669"/>
    <property type="project" value="TreeGrafter"/>
</dbReference>
<dbReference type="InterPro" id="IPR036236">
    <property type="entry name" value="Znf_C2H2_sf"/>
</dbReference>
<gene>
    <name evidence="15" type="primary">LOC115624203</name>
</gene>
<dbReference type="Gene3D" id="3.40.1800.20">
    <property type="match status" value="1"/>
</dbReference>
<evidence type="ECO:0000256" key="6">
    <source>
        <dbReference type="ARBA" id="ARBA00022833"/>
    </source>
</evidence>
<name>A0A6J2TI14_DROLE</name>
<dbReference type="SUPFAM" id="SSF57667">
    <property type="entry name" value="beta-beta-alpha zinc fingers"/>
    <property type="match status" value="9"/>
</dbReference>
<dbReference type="SMART" id="SM00451">
    <property type="entry name" value="ZnF_U1"/>
    <property type="match status" value="4"/>
</dbReference>
<dbReference type="GO" id="GO:0005634">
    <property type="term" value="C:nucleus"/>
    <property type="evidence" value="ECO:0007669"/>
    <property type="project" value="UniProtKB-SubCell"/>
</dbReference>
<dbReference type="FunFam" id="3.30.160.60:FF:001818">
    <property type="entry name" value="GDNF-inducible zinc finger protein 1 isoform X1"/>
    <property type="match status" value="1"/>
</dbReference>
<dbReference type="GeneID" id="115624203"/>
<dbReference type="PROSITE" id="PS00028">
    <property type="entry name" value="ZINC_FINGER_C2H2_1"/>
    <property type="match status" value="17"/>
</dbReference>
<dbReference type="Proteomes" id="UP000504634">
    <property type="component" value="Unplaced"/>
</dbReference>
<keyword evidence="3 11" id="KW-0479">Metal-binding</keyword>
<keyword evidence="8" id="KW-0804">Transcription</keyword>
<feature type="domain" description="C2H2-type" evidence="12">
    <location>
        <begin position="787"/>
        <end position="815"/>
    </location>
</feature>
<evidence type="ECO:0000256" key="11">
    <source>
        <dbReference type="PROSITE-ProRule" id="PRU01263"/>
    </source>
</evidence>
<feature type="domain" description="C2H2-type" evidence="12">
    <location>
        <begin position="166"/>
        <end position="193"/>
    </location>
</feature>
<evidence type="ECO:0000256" key="4">
    <source>
        <dbReference type="ARBA" id="ARBA00022737"/>
    </source>
</evidence>
<evidence type="ECO:0000256" key="1">
    <source>
        <dbReference type="ARBA" id="ARBA00004123"/>
    </source>
</evidence>
<feature type="domain" description="C2H2-type" evidence="12">
    <location>
        <begin position="361"/>
        <end position="390"/>
    </location>
</feature>
<evidence type="ECO:0000256" key="10">
    <source>
        <dbReference type="PROSITE-ProRule" id="PRU00042"/>
    </source>
</evidence>
<dbReference type="InterPro" id="IPR012934">
    <property type="entry name" value="Znf_AD"/>
</dbReference>
<dbReference type="Gene3D" id="3.30.160.60">
    <property type="entry name" value="Classic Zinc Finger"/>
    <property type="match status" value="14"/>
</dbReference>
<comment type="similarity">
    <text evidence="2">Belongs to the krueppel C2H2-type zinc-finger protein family.</text>
</comment>
<feature type="domain" description="C2H2-type" evidence="12">
    <location>
        <begin position="498"/>
        <end position="525"/>
    </location>
</feature>
<dbReference type="RefSeq" id="XP_030374667.1">
    <property type="nucleotide sequence ID" value="XM_030518807.1"/>
</dbReference>
<dbReference type="GO" id="GO:0001228">
    <property type="term" value="F:DNA-binding transcription activator activity, RNA polymerase II-specific"/>
    <property type="evidence" value="ECO:0007669"/>
    <property type="project" value="TreeGrafter"/>
</dbReference>
<dbReference type="InterPro" id="IPR003604">
    <property type="entry name" value="Matrin/U1-like-C_Znf_C2H2"/>
</dbReference>
<reference evidence="15" key="1">
    <citation type="submission" date="2025-08" db="UniProtKB">
        <authorList>
            <consortium name="RefSeq"/>
        </authorList>
    </citation>
    <scope>IDENTIFICATION</scope>
    <source>
        <strain evidence="15">11010-0011.00</strain>
        <tissue evidence="15">Whole body</tissue>
    </source>
</reference>